<feature type="domain" description="Bacterial EndoU nuclease" evidence="2">
    <location>
        <begin position="165"/>
        <end position="250"/>
    </location>
</feature>
<feature type="compositionally biased region" description="Low complexity" evidence="1">
    <location>
        <begin position="96"/>
        <end position="111"/>
    </location>
</feature>
<dbReference type="Proteomes" id="UP001597340">
    <property type="component" value="Unassembled WGS sequence"/>
</dbReference>
<feature type="region of interest" description="Disordered" evidence="1">
    <location>
        <begin position="91"/>
        <end position="141"/>
    </location>
</feature>
<proteinExistence type="predicted"/>
<evidence type="ECO:0000313" key="3">
    <source>
        <dbReference type="EMBL" id="MFD1464135.1"/>
    </source>
</evidence>
<dbReference type="Pfam" id="PF14436">
    <property type="entry name" value="EndoU_bacteria"/>
    <property type="match status" value="1"/>
</dbReference>
<organism evidence="3 4">
    <name type="scientific">Paenibacillus farraposensis</name>
    <dbReference type="NCBI Taxonomy" id="2807095"/>
    <lineage>
        <taxon>Bacteria</taxon>
        <taxon>Bacillati</taxon>
        <taxon>Bacillota</taxon>
        <taxon>Bacilli</taxon>
        <taxon>Bacillales</taxon>
        <taxon>Paenibacillaceae</taxon>
        <taxon>Paenibacillus</taxon>
    </lineage>
</organism>
<gene>
    <name evidence="3" type="ORF">ACFQ5D_22915</name>
</gene>
<keyword evidence="4" id="KW-1185">Reference proteome</keyword>
<protein>
    <submittedName>
        <fullName evidence="3">EndoU domain-containing protein</fullName>
    </submittedName>
</protein>
<evidence type="ECO:0000256" key="1">
    <source>
        <dbReference type="SAM" id="MobiDB-lite"/>
    </source>
</evidence>
<dbReference type="RefSeq" id="WP_377570963.1">
    <property type="nucleotide sequence ID" value="NZ_JBHTNZ010000071.1"/>
</dbReference>
<dbReference type="EMBL" id="JBHTNZ010000071">
    <property type="protein sequence ID" value="MFD1464135.1"/>
    <property type="molecule type" value="Genomic_DNA"/>
</dbReference>
<name>A0ABW4DHH7_9BACL</name>
<dbReference type="InterPro" id="IPR029501">
    <property type="entry name" value="EndoU_bac"/>
</dbReference>
<evidence type="ECO:0000259" key="2">
    <source>
        <dbReference type="Pfam" id="PF14436"/>
    </source>
</evidence>
<sequence>MSKEYATDHPMARKTGEVIGHSLTTVAGALETAGAVTEGISGAVVTATGVGAPVGILAIAGSVLAGAQGAAVTYTGASNSVKSTKDLYRMFESEGPSPNSSTPSKPSSAKSGKSEGTPASQKPSKPNEKLPGTKGTGQAAKSVIEKEKWLESLQSTENFKQGTKENGLNHIFDGEILKNGNANGFHYEGMPNSNGKIVGNIDPPNEFGVYQANVEINGVLKGPKSTFFPKEWTPQQVIESVNEAFNNKVIIKNNKY</sequence>
<feature type="non-terminal residue" evidence="3">
    <location>
        <position position="256"/>
    </location>
</feature>
<comment type="caution">
    <text evidence="3">The sequence shown here is derived from an EMBL/GenBank/DDBJ whole genome shotgun (WGS) entry which is preliminary data.</text>
</comment>
<reference evidence="4" key="1">
    <citation type="journal article" date="2019" name="Int. J. Syst. Evol. Microbiol.">
        <title>The Global Catalogue of Microorganisms (GCM) 10K type strain sequencing project: providing services to taxonomists for standard genome sequencing and annotation.</title>
        <authorList>
            <consortium name="The Broad Institute Genomics Platform"/>
            <consortium name="The Broad Institute Genome Sequencing Center for Infectious Disease"/>
            <person name="Wu L."/>
            <person name="Ma J."/>
        </authorList>
    </citation>
    <scope>NUCLEOTIDE SEQUENCE [LARGE SCALE GENOMIC DNA]</scope>
    <source>
        <strain evidence="4">CCM 9147</strain>
    </source>
</reference>
<evidence type="ECO:0000313" key="4">
    <source>
        <dbReference type="Proteomes" id="UP001597340"/>
    </source>
</evidence>
<accession>A0ABW4DHH7</accession>